<evidence type="ECO:0000313" key="2">
    <source>
        <dbReference type="EMBL" id="TFD96800.1"/>
    </source>
</evidence>
<organism evidence="2 3">
    <name type="scientific">Dysgonomonas capnocytophagoides</name>
    <dbReference type="NCBI Taxonomy" id="45254"/>
    <lineage>
        <taxon>Bacteria</taxon>
        <taxon>Pseudomonadati</taxon>
        <taxon>Bacteroidota</taxon>
        <taxon>Bacteroidia</taxon>
        <taxon>Bacteroidales</taxon>
        <taxon>Dysgonomonadaceae</taxon>
        <taxon>Dysgonomonas</taxon>
    </lineage>
</organism>
<dbReference type="EMBL" id="SOML01000004">
    <property type="protein sequence ID" value="TFD96800.1"/>
    <property type="molecule type" value="Genomic_DNA"/>
</dbReference>
<dbReference type="InterPro" id="IPR011990">
    <property type="entry name" value="TPR-like_helical_dom_sf"/>
</dbReference>
<dbReference type="PROSITE" id="PS51257">
    <property type="entry name" value="PROKAR_LIPOPROTEIN"/>
    <property type="match status" value="1"/>
</dbReference>
<feature type="signal peptide" evidence="1">
    <location>
        <begin position="1"/>
        <end position="22"/>
    </location>
</feature>
<evidence type="ECO:0000256" key="1">
    <source>
        <dbReference type="SAM" id="SignalP"/>
    </source>
</evidence>
<protein>
    <submittedName>
        <fullName evidence="2">RagB/SusD family nutrient uptake outer membrane protein</fullName>
    </submittedName>
</protein>
<dbReference type="AlphaFoldDB" id="A0A4Y8L6W8"/>
<dbReference type="STRING" id="1121485.GCA_000426485_02844"/>
<accession>A0A4Y8L6W8</accession>
<feature type="chain" id="PRO_5021188494" evidence="1">
    <location>
        <begin position="23"/>
        <end position="619"/>
    </location>
</feature>
<gene>
    <name evidence="2" type="ORF">E2605_08250</name>
</gene>
<sequence length="619" mass="71049">MLKLYKSIKAVFIVLFMTTALVSCSDMLDADQNNAINPDDNYKTTSDADNAILGIYSKFMGLVDRVVVLEELRGDMMDVTTNATPDLVAINNHTATSTNKWCEIAPFYEVILNCNDALSNFDKMLAENKMTKADYSYRYADVMTIRCWVYLEMATHFGEVYYVTDPLLTVQDLSTDKFPVYQFDQLVQELIKCMNAVPTLDLSMDSPLYSQTSDGYLLRMFFLNKKLMLGDLYLWADDYVQAATQYSNFLKESETKLFSGSEYLAYKLDGWVWAGSNEPRFQVCYERYKGADLNAYRNKWKEIFSRSSTDTELRREMITMMSYDTKFAPSYPLIELFANTGEGKYYLKPSAWAIDGMWETQVQSNDFVFDGRGRESSFEYVNGQPVVIKYLYDYYGQTTDDNKTIHLLYNQFATDKYSKNGKWFLYRAGLLHLRYAEAANRAGYPDIAYAIVNNGINTNYDWVKSDGNARSDKEGVQYTGYKPLSDNVASVPYPEPFYLDARNNSSPYNVYRSPWYLNYGIRGRASLKNVERPDWVQTKSDSIKWMEDAIVSENALECGFEGNRWGTLLRVAMRRNKTGEDGTGFLNKILQEKFQAAGKSAPSLTAANWFLPKNEHASE</sequence>
<comment type="caution">
    <text evidence="2">The sequence shown here is derived from an EMBL/GenBank/DDBJ whole genome shotgun (WGS) entry which is preliminary data.</text>
</comment>
<dbReference type="OrthoDB" id="5694214at2"/>
<dbReference type="RefSeq" id="WP_134436088.1">
    <property type="nucleotide sequence ID" value="NZ_SOML01000004.1"/>
</dbReference>
<keyword evidence="1" id="KW-0732">Signal</keyword>
<keyword evidence="3" id="KW-1185">Reference proteome</keyword>
<reference evidence="2 3" key="1">
    <citation type="submission" date="2019-03" db="EMBL/GenBank/DDBJ databases">
        <title>San Antonio Military Medical Center submission to MRSN (WRAIR), pending publication.</title>
        <authorList>
            <person name="Blyth D.M."/>
            <person name="Mccarthy S.L."/>
            <person name="Schall S.E."/>
            <person name="Stam J.A."/>
            <person name="Ong A.C."/>
            <person name="Mcgann P.T."/>
        </authorList>
    </citation>
    <scope>NUCLEOTIDE SEQUENCE [LARGE SCALE GENOMIC DNA]</scope>
    <source>
        <strain evidence="2 3">MRSN571793</strain>
    </source>
</reference>
<proteinExistence type="predicted"/>
<dbReference type="SUPFAM" id="SSF48452">
    <property type="entry name" value="TPR-like"/>
    <property type="match status" value="1"/>
</dbReference>
<evidence type="ECO:0000313" key="3">
    <source>
        <dbReference type="Proteomes" id="UP000297861"/>
    </source>
</evidence>
<dbReference type="Proteomes" id="UP000297861">
    <property type="component" value="Unassembled WGS sequence"/>
</dbReference>
<dbReference type="Gene3D" id="1.25.40.390">
    <property type="match status" value="1"/>
</dbReference>
<name>A0A4Y8L6W8_9BACT</name>